<comment type="caution">
    <text evidence="1">The sequence shown here is derived from an EMBL/GenBank/DDBJ whole genome shotgun (WGS) entry which is preliminary data.</text>
</comment>
<reference evidence="1" key="1">
    <citation type="submission" date="2019-07" db="EMBL/GenBank/DDBJ databases">
        <title>Whole genome shotgun sequence of Lactobacillus kefiri NBRC 15888.</title>
        <authorList>
            <person name="Hosoyama A."/>
            <person name="Uohara A."/>
            <person name="Ohji S."/>
            <person name="Ichikawa N."/>
        </authorList>
    </citation>
    <scope>NUCLEOTIDE SEQUENCE [LARGE SCALE GENOMIC DNA]</scope>
    <source>
        <strain evidence="1">NBRC 15888</strain>
    </source>
</reference>
<dbReference type="GO" id="GO:0003677">
    <property type="term" value="F:DNA binding"/>
    <property type="evidence" value="ECO:0007669"/>
    <property type="project" value="InterPro"/>
</dbReference>
<protein>
    <submittedName>
        <fullName evidence="1">MerR family transcriptional regulator</fullName>
    </submittedName>
</protein>
<dbReference type="PROSITE" id="PS50937">
    <property type="entry name" value="HTH_MERR_2"/>
    <property type="match status" value="1"/>
</dbReference>
<dbReference type="InterPro" id="IPR000551">
    <property type="entry name" value="MerR-type_HTH_dom"/>
</dbReference>
<dbReference type="CDD" id="cd01105">
    <property type="entry name" value="HTH_GlnR-like"/>
    <property type="match status" value="1"/>
</dbReference>
<dbReference type="InterPro" id="IPR009061">
    <property type="entry name" value="DNA-bd_dom_put_sf"/>
</dbReference>
<dbReference type="EMBL" id="BJVK01000019">
    <property type="protein sequence ID" value="GEL28680.1"/>
    <property type="molecule type" value="Genomic_DNA"/>
</dbReference>
<dbReference type="SUPFAM" id="SSF46955">
    <property type="entry name" value="Putative DNA-binding domain"/>
    <property type="match status" value="1"/>
</dbReference>
<dbReference type="RefSeq" id="WP_054769511.1">
    <property type="nucleotide sequence ID" value="NZ_BJVK01000019.1"/>
</dbReference>
<evidence type="ECO:0000313" key="1">
    <source>
        <dbReference type="EMBL" id="GEL28680.1"/>
    </source>
</evidence>
<gene>
    <name evidence="1" type="ORF">LKE01_15000</name>
</gene>
<evidence type="ECO:0000313" key="2">
    <source>
        <dbReference type="Proteomes" id="UP000321893"/>
    </source>
</evidence>
<dbReference type="Pfam" id="PF13411">
    <property type="entry name" value="MerR_1"/>
    <property type="match status" value="1"/>
</dbReference>
<sequence length="149" mass="16911">MDKEFQHKLAQIMKNNDWHLGIGDVATATGVSQTKLRYWESKGYIESIQGKGQNRKFTYSMLMKVYQMKLLLDQGYTLSVAAQKAESKSHELKLLKQVLFDRFEGMATIDGQPAVNLGYLDDNDKKSILYAVVSKEGTKFKVVPAENKI</sequence>
<accession>A0A511DV23</accession>
<dbReference type="Proteomes" id="UP000321893">
    <property type="component" value="Unassembled WGS sequence"/>
</dbReference>
<dbReference type="Gene3D" id="1.10.1660.10">
    <property type="match status" value="1"/>
</dbReference>
<proteinExistence type="predicted"/>
<name>A0A511DV23_LENKE</name>
<dbReference type="AlphaFoldDB" id="A0A511DV23"/>
<organism evidence="1 2">
    <name type="scientific">Lentilactobacillus kefiri</name>
    <name type="common">Lactobacillus kefiri</name>
    <dbReference type="NCBI Taxonomy" id="33962"/>
    <lineage>
        <taxon>Bacteria</taxon>
        <taxon>Bacillati</taxon>
        <taxon>Bacillota</taxon>
        <taxon>Bacilli</taxon>
        <taxon>Lactobacillales</taxon>
        <taxon>Lactobacillaceae</taxon>
        <taxon>Lentilactobacillus</taxon>
    </lineage>
</organism>
<keyword evidence="2" id="KW-1185">Reference proteome</keyword>
<dbReference type="STRING" id="1423764.FC95_GL001513"/>
<dbReference type="OrthoDB" id="9806513at2"/>
<dbReference type="GO" id="GO:0006355">
    <property type="term" value="P:regulation of DNA-templated transcription"/>
    <property type="evidence" value="ECO:0007669"/>
    <property type="project" value="InterPro"/>
</dbReference>
<dbReference type="SMART" id="SM00422">
    <property type="entry name" value="HTH_MERR"/>
    <property type="match status" value="1"/>
</dbReference>
<dbReference type="GeneID" id="71567459"/>